<proteinExistence type="predicted"/>
<organism evidence="4 5">
    <name type="scientific">Aquamicrobium soli</name>
    <dbReference type="NCBI Taxonomy" id="1811518"/>
    <lineage>
        <taxon>Bacteria</taxon>
        <taxon>Pseudomonadati</taxon>
        <taxon>Pseudomonadota</taxon>
        <taxon>Alphaproteobacteria</taxon>
        <taxon>Hyphomicrobiales</taxon>
        <taxon>Phyllobacteriaceae</taxon>
        <taxon>Aquamicrobium</taxon>
    </lineage>
</organism>
<dbReference type="SUPFAM" id="SSF53850">
    <property type="entry name" value="Periplasmic binding protein-like II"/>
    <property type="match status" value="1"/>
</dbReference>
<dbReference type="Pfam" id="PF13416">
    <property type="entry name" value="SBP_bac_8"/>
    <property type="match status" value="1"/>
</dbReference>
<protein>
    <submittedName>
        <fullName evidence="4">PotD/PotF family extracellular solute-binding protein</fullName>
    </submittedName>
</protein>
<evidence type="ECO:0000256" key="3">
    <source>
        <dbReference type="SAM" id="SignalP"/>
    </source>
</evidence>
<dbReference type="InterPro" id="IPR001188">
    <property type="entry name" value="Sperm_putr-bd"/>
</dbReference>
<gene>
    <name evidence="4" type="ORF">ACFOHJ_04315</name>
</gene>
<dbReference type="Gene3D" id="3.40.190.10">
    <property type="entry name" value="Periplasmic binding protein-like II"/>
    <property type="match status" value="2"/>
</dbReference>
<evidence type="ECO:0000313" key="5">
    <source>
        <dbReference type="Proteomes" id="UP001595583"/>
    </source>
</evidence>
<dbReference type="PANTHER" id="PTHR30006">
    <property type="entry name" value="THIAMINE-BINDING PERIPLASMIC PROTEIN-RELATED"/>
    <property type="match status" value="1"/>
</dbReference>
<dbReference type="InterPro" id="IPR006059">
    <property type="entry name" value="SBP"/>
</dbReference>
<dbReference type="EMBL" id="JBHRTK010000004">
    <property type="protein sequence ID" value="MFC3205426.1"/>
    <property type="molecule type" value="Genomic_DNA"/>
</dbReference>
<comment type="caution">
    <text evidence="4">The sequence shown here is derived from an EMBL/GenBank/DDBJ whole genome shotgun (WGS) entry which is preliminary data.</text>
</comment>
<dbReference type="CDD" id="cd13589">
    <property type="entry name" value="PBP2_polyamine_RpCGA009"/>
    <property type="match status" value="1"/>
</dbReference>
<evidence type="ECO:0000256" key="2">
    <source>
        <dbReference type="ARBA" id="ARBA00022764"/>
    </source>
</evidence>
<keyword evidence="1 3" id="KW-0732">Signal</keyword>
<feature type="chain" id="PRO_5047538804" evidence="3">
    <location>
        <begin position="25"/>
        <end position="345"/>
    </location>
</feature>
<evidence type="ECO:0000313" key="4">
    <source>
        <dbReference type="EMBL" id="MFC3205426.1"/>
    </source>
</evidence>
<dbReference type="PRINTS" id="PR00909">
    <property type="entry name" value="SPERMDNBNDNG"/>
</dbReference>
<dbReference type="PANTHER" id="PTHR30006:SF2">
    <property type="entry name" value="ABC TRANSPORTER SUBSTRATE-BINDING PROTEIN"/>
    <property type="match status" value="1"/>
</dbReference>
<reference evidence="5" key="1">
    <citation type="journal article" date="2019" name="Int. J. Syst. Evol. Microbiol.">
        <title>The Global Catalogue of Microorganisms (GCM) 10K type strain sequencing project: providing services to taxonomists for standard genome sequencing and annotation.</title>
        <authorList>
            <consortium name="The Broad Institute Genomics Platform"/>
            <consortium name="The Broad Institute Genome Sequencing Center for Infectious Disease"/>
            <person name="Wu L."/>
            <person name="Ma J."/>
        </authorList>
    </citation>
    <scope>NUCLEOTIDE SEQUENCE [LARGE SCALE GENOMIC DNA]</scope>
    <source>
        <strain evidence="5">KCTC 52165</strain>
    </source>
</reference>
<keyword evidence="2" id="KW-0574">Periplasm</keyword>
<dbReference type="Proteomes" id="UP001595583">
    <property type="component" value="Unassembled WGS sequence"/>
</dbReference>
<keyword evidence="5" id="KW-1185">Reference proteome</keyword>
<evidence type="ECO:0000256" key="1">
    <source>
        <dbReference type="ARBA" id="ARBA00022729"/>
    </source>
</evidence>
<name>A0ABV7K5Z1_9HYPH</name>
<sequence length="345" mass="37619">MSRWLYAVAGSLCGLLIGASPGQAAEKLIVSSWGGDWRDMIAETIGKKFTETTGAEVEFITGGTIDRLNQAQLAAGSPESDITFTTAHVGWLYKTGGLYEPLDLSRIPNAAHIFPEGKISDSHLGVWSYVYPIVYRKDLLPADVKFESWEDLWKPEYAGMVGLQDFDPSEIITVAAKLSGGDASDWEVGKQKLLDLKPNVKAYYSSDAASEQLISTGETPIQVMLSMMALHQMSQGVPLAVQIPKEGAVMGIDTVAIMKGTKNLELAYAFVNAALDPAVQAEIVRRKKGGPMVSGVEVEPEIANLPGVFMTAEEWKNGAIVIDPKLRSEKLSEWRTWFSENMMAQ</sequence>
<accession>A0ABV7K5Z1</accession>
<dbReference type="RefSeq" id="WP_378218884.1">
    <property type="nucleotide sequence ID" value="NZ_JBHRTK010000004.1"/>
</dbReference>
<feature type="signal peptide" evidence="3">
    <location>
        <begin position="1"/>
        <end position="24"/>
    </location>
</feature>